<gene>
    <name evidence="2" type="ORF">GBO79_05645</name>
    <name evidence="3" type="ORF">ITQ97_06590</name>
    <name evidence="4" type="ORF">PWB86_02880</name>
</gene>
<reference evidence="2" key="2">
    <citation type="submission" date="2019-12" db="EMBL/GenBank/DDBJ databases">
        <title>SpeciesPrimer: A bioinformatics pipeline dedicated to the design of qPCR primers for the quantification of bacterial species.</title>
        <authorList>
            <person name="Dreier M."/>
            <person name="Berthoud H."/>
            <person name="Shani N."/>
            <person name="Wechsler D."/>
            <person name="Junier P."/>
        </authorList>
    </citation>
    <scope>NUCLEOTIDE SEQUENCE</scope>
    <source>
        <strain evidence="2">FAM13073</strain>
    </source>
</reference>
<dbReference type="EMBL" id="CP118739">
    <property type="protein sequence ID" value="WEA57824.1"/>
    <property type="molecule type" value="Genomic_DNA"/>
</dbReference>
<dbReference type="InterPro" id="IPR016040">
    <property type="entry name" value="NAD(P)-bd_dom"/>
</dbReference>
<accession>A0A8G0ZDP2</accession>
<name>A0A0R2HAB2_PEDPE</name>
<keyword evidence="5" id="KW-1185">Reference proteome</keyword>
<evidence type="ECO:0000313" key="3">
    <source>
        <dbReference type="EMBL" id="MBF7127473.1"/>
    </source>
</evidence>
<feature type="domain" description="NAD(P)-binding" evidence="1">
    <location>
        <begin position="8"/>
        <end position="191"/>
    </location>
</feature>
<dbReference type="Pfam" id="PF13460">
    <property type="entry name" value="NAD_binding_10"/>
    <property type="match status" value="1"/>
</dbReference>
<protein>
    <submittedName>
        <fullName evidence="3">NAD(P)-dependent oxidoreductase</fullName>
    </submittedName>
    <submittedName>
        <fullName evidence="2">NAD(P)H-binding protein</fullName>
    </submittedName>
</protein>
<dbReference type="PANTHER" id="PTHR43355:SF2">
    <property type="entry name" value="FLAVIN REDUCTASE (NADPH)"/>
    <property type="match status" value="1"/>
</dbReference>
<dbReference type="CDD" id="cd05244">
    <property type="entry name" value="BVR-B_like_SDR_a"/>
    <property type="match status" value="1"/>
</dbReference>
<dbReference type="Proteomes" id="UP000743107">
    <property type="component" value="Unassembled WGS sequence"/>
</dbReference>
<organism evidence="3 6">
    <name type="scientific">Pediococcus pentosaceus</name>
    <dbReference type="NCBI Taxonomy" id="1255"/>
    <lineage>
        <taxon>Bacteria</taxon>
        <taxon>Bacillati</taxon>
        <taxon>Bacillota</taxon>
        <taxon>Bacilli</taxon>
        <taxon>Lactobacillales</taxon>
        <taxon>Lactobacillaceae</taxon>
        <taxon>Pediococcus</taxon>
    </lineage>
</organism>
<reference evidence="4 7" key="5">
    <citation type="submission" date="2023-02" db="EMBL/GenBank/DDBJ databases">
        <title>Comparative genomics and fermentation flavor characterization of five lactic acid bacteria reveal flavor biosynthesis metabolic pathways in fermented muskmelon puree.</title>
        <authorList>
            <person name="Yuan L."/>
            <person name="Li M."/>
            <person name="Xu X."/>
            <person name="Lao F."/>
            <person name="Wu J."/>
        </authorList>
    </citation>
    <scope>NUCLEOTIDE SEQUENCE [LARGE SCALE GENOMIC DNA]</scope>
    <source>
        <strain evidence="4 7">Ca-4</strain>
    </source>
</reference>
<dbReference type="PANTHER" id="PTHR43355">
    <property type="entry name" value="FLAVIN REDUCTASE (NADPH)"/>
    <property type="match status" value="1"/>
</dbReference>
<evidence type="ECO:0000313" key="4">
    <source>
        <dbReference type="EMBL" id="WEA57824.1"/>
    </source>
</evidence>
<reference evidence="5" key="3">
    <citation type="submission" date="2020-03" db="EMBL/GenBank/DDBJ databases">
        <title>SpeciesPrimer: A bioinformatics pipeline dedicated to the design of qPCR primers for the quantification of bacterial species.</title>
        <authorList>
            <person name="Dreier M."/>
            <person name="Berthoud H."/>
            <person name="Shani N."/>
            <person name="Wechsler D."/>
            <person name="Junier P."/>
        </authorList>
    </citation>
    <scope>NUCLEOTIDE SEQUENCE [LARGE SCALE GENOMIC DNA]</scope>
    <source>
        <strain evidence="5">FAM13073</strain>
    </source>
</reference>
<evidence type="ECO:0000313" key="2">
    <source>
        <dbReference type="EMBL" id="KAF0413436.1"/>
    </source>
</evidence>
<dbReference type="EMBL" id="WENB01000003">
    <property type="protein sequence ID" value="KAF0413436.1"/>
    <property type="molecule type" value="Genomic_DNA"/>
</dbReference>
<dbReference type="Proteomes" id="UP000472573">
    <property type="component" value="Unassembled WGS sequence"/>
</dbReference>
<evidence type="ECO:0000313" key="6">
    <source>
        <dbReference type="Proteomes" id="UP000743107"/>
    </source>
</evidence>
<dbReference type="Gene3D" id="3.40.50.720">
    <property type="entry name" value="NAD(P)-binding Rossmann-like Domain"/>
    <property type="match status" value="1"/>
</dbReference>
<dbReference type="AlphaFoldDB" id="A0A0R2HAB2"/>
<proteinExistence type="predicted"/>
<reference evidence="3" key="4">
    <citation type="submission" date="2020-11" db="EMBL/GenBank/DDBJ databases">
        <title>Antibiotic susceptibility profiles of Pediococcus pentosaceus from various origins and their implications for the safety assessment of strains with food-technology applications.</title>
        <authorList>
            <person name="Shani N."/>
            <person name="Oberhaensli S."/>
            <person name="Arias E."/>
        </authorList>
    </citation>
    <scope>NUCLEOTIDE SEQUENCE</scope>
    <source>
        <strain evidence="3">FAM 19164</strain>
    </source>
</reference>
<dbReference type="SUPFAM" id="SSF51735">
    <property type="entry name" value="NAD(P)-binding Rossmann-fold domains"/>
    <property type="match status" value="1"/>
</dbReference>
<evidence type="ECO:0000313" key="7">
    <source>
        <dbReference type="Proteomes" id="UP001214131"/>
    </source>
</evidence>
<dbReference type="EMBL" id="JADOFV010000003">
    <property type="protein sequence ID" value="MBF7127473.1"/>
    <property type="molecule type" value="Genomic_DNA"/>
</dbReference>
<evidence type="ECO:0000313" key="5">
    <source>
        <dbReference type="Proteomes" id="UP000472573"/>
    </source>
</evidence>
<sequence>MKIGIIAASGKAGALITKEAVQRGHEVTAIVRHPDRVKMDVSILQKDLFDLTTTDLENFDVVVDAFRAAEGKEEQFLTSIEHLVKILTGTSVKLFVVGGAGSLYVDDHITHLYETPTFPEVFKPTSIMMGRGLEVLENQNGLNWTYISPAADFKADGPKKGHYVLGNEMLMSDANGKSEISYADYAIAMLDEIETGEHNCEHLSVVW</sequence>
<reference evidence="2 5" key="1">
    <citation type="submission" date="2019-10" db="EMBL/GenBank/DDBJ databases">
        <authorList>
            <person name="Irmler S."/>
            <person name="Berthoud H."/>
            <person name="Roetschi A."/>
            <person name="Arias E."/>
            <person name="Shani N."/>
            <person name="Wuethrich D."/>
            <person name="Bruggmann R."/>
        </authorList>
    </citation>
    <scope>NUCLEOTIDE SEQUENCE [LARGE SCALE GENOMIC DNA]</scope>
    <source>
        <strain evidence="2 5">FAM13073</strain>
    </source>
</reference>
<dbReference type="InterPro" id="IPR051606">
    <property type="entry name" value="Polyketide_Oxido-like"/>
</dbReference>
<dbReference type="InterPro" id="IPR036291">
    <property type="entry name" value="NAD(P)-bd_dom_sf"/>
</dbReference>
<evidence type="ECO:0000259" key="1">
    <source>
        <dbReference type="Pfam" id="PF13460"/>
    </source>
</evidence>
<dbReference type="Proteomes" id="UP001214131">
    <property type="component" value="Chromosome"/>
</dbReference>
<dbReference type="RefSeq" id="WP_002832760.1">
    <property type="nucleotide sequence ID" value="NZ_BEWQ01000006.1"/>
</dbReference>
<dbReference type="GO" id="GO:0016646">
    <property type="term" value="F:oxidoreductase activity, acting on the CH-NH group of donors, NAD or NADP as acceptor"/>
    <property type="evidence" value="ECO:0007669"/>
    <property type="project" value="TreeGrafter"/>
</dbReference>
<accession>A0A0R2HAB2</accession>